<dbReference type="FunFam" id="3.30.70.270:FF:000001">
    <property type="entry name" value="Diguanylate cyclase domain protein"/>
    <property type="match status" value="1"/>
</dbReference>
<feature type="transmembrane region" description="Helical" evidence="5">
    <location>
        <begin position="95"/>
        <end position="114"/>
    </location>
</feature>
<dbReference type="PROSITE" id="PS50887">
    <property type="entry name" value="GGDEF"/>
    <property type="match status" value="1"/>
</dbReference>
<sequence>MPLRLRLGCRHNNERSAAMKLPHMDWVNRDSPYLRQHREGFRLLRFDDELESAYGRYHLGIFLVRMRRALLVAILLFLAFAVLDSISLPDSVRNKILAIRLYLIAPTLVLTWLATFRRSLHGHLQLIGGVCALVCGLGVDAIIWVARAHDYPLPYEGIILVTVFFYFLTGLRFAAAALCGWLTFLGYLLVELASGLPAEALLYNLFFLATTNVIGSVGAYFLEYATRQNFLAQGLLQDLAERDSLTGLLNRRAFGERAEASWRQALRERQPIAVAMLDVDYFKRYNDHYGHSAGDEALRAVARVIGQQARRPLDITGRYGGEEFVGLWFGVAEAEVLALLEGLRAEVQRLGLAHAKSEVAPVVTISLGVAWLVPQPHQSLADALRLADVALYLAKEQGRNRVVGKRPGSSQVA</sequence>
<comment type="subcellular location">
    <subcellularLocation>
        <location evidence="2">Cell inner membrane</location>
    </subcellularLocation>
</comment>
<dbReference type="Pfam" id="PF00990">
    <property type="entry name" value="GGDEF"/>
    <property type="match status" value="1"/>
</dbReference>
<dbReference type="InterPro" id="IPR000160">
    <property type="entry name" value="GGDEF_dom"/>
</dbReference>
<dbReference type="GO" id="GO:0052621">
    <property type="term" value="F:diguanylate cyclase activity"/>
    <property type="evidence" value="ECO:0007669"/>
    <property type="project" value="UniProtKB-EC"/>
</dbReference>
<comment type="catalytic activity">
    <reaction evidence="4">
        <text>2 GTP = 3',3'-c-di-GMP + 2 diphosphate</text>
        <dbReference type="Rhea" id="RHEA:24898"/>
        <dbReference type="ChEBI" id="CHEBI:33019"/>
        <dbReference type="ChEBI" id="CHEBI:37565"/>
        <dbReference type="ChEBI" id="CHEBI:58805"/>
        <dbReference type="EC" id="2.7.7.65"/>
    </reaction>
</comment>
<feature type="transmembrane region" description="Helical" evidence="5">
    <location>
        <begin position="201"/>
        <end position="222"/>
    </location>
</feature>
<evidence type="ECO:0000256" key="3">
    <source>
        <dbReference type="ARBA" id="ARBA00012528"/>
    </source>
</evidence>
<dbReference type="AlphaFoldDB" id="A0A2V4LHU2"/>
<reference evidence="7 8" key="1">
    <citation type="submission" date="2018-06" db="EMBL/GenBank/DDBJ databases">
        <title>Pseudomonas diversity within urban Lake Michigan freshwaters.</title>
        <authorList>
            <person name="Batrich M."/>
            <person name="Hatzopoulos T."/>
            <person name="Putonti C."/>
        </authorList>
    </citation>
    <scope>NUCLEOTIDE SEQUENCE [LARGE SCALE GENOMIC DNA]</scope>
    <source>
        <strain evidence="7 8">MB-090714</strain>
    </source>
</reference>
<dbReference type="InterPro" id="IPR050469">
    <property type="entry name" value="Diguanylate_Cyclase"/>
</dbReference>
<gene>
    <name evidence="7" type="ORF">DMO17_01040</name>
</gene>
<evidence type="ECO:0000256" key="4">
    <source>
        <dbReference type="ARBA" id="ARBA00034247"/>
    </source>
</evidence>
<dbReference type="PANTHER" id="PTHR45138:SF9">
    <property type="entry name" value="DIGUANYLATE CYCLASE DGCM-RELATED"/>
    <property type="match status" value="1"/>
</dbReference>
<dbReference type="EMBL" id="QJRX01000001">
    <property type="protein sequence ID" value="PYC29312.1"/>
    <property type="molecule type" value="Genomic_DNA"/>
</dbReference>
<dbReference type="EC" id="2.7.7.65" evidence="3"/>
<dbReference type="GO" id="GO:0005886">
    <property type="term" value="C:plasma membrane"/>
    <property type="evidence" value="ECO:0007669"/>
    <property type="project" value="UniProtKB-SubCell"/>
</dbReference>
<dbReference type="SUPFAM" id="SSF55073">
    <property type="entry name" value="Nucleotide cyclase"/>
    <property type="match status" value="1"/>
</dbReference>
<name>A0A2V4LHU2_AQUAC</name>
<evidence type="ECO:0000313" key="8">
    <source>
        <dbReference type="Proteomes" id="UP000248146"/>
    </source>
</evidence>
<keyword evidence="5" id="KW-0472">Membrane</keyword>
<dbReference type="Gene3D" id="3.30.70.270">
    <property type="match status" value="1"/>
</dbReference>
<dbReference type="GO" id="GO:0043709">
    <property type="term" value="P:cell adhesion involved in single-species biofilm formation"/>
    <property type="evidence" value="ECO:0007669"/>
    <property type="project" value="TreeGrafter"/>
</dbReference>
<dbReference type="OrthoDB" id="9803824at2"/>
<evidence type="ECO:0000313" key="7">
    <source>
        <dbReference type="EMBL" id="PYC29312.1"/>
    </source>
</evidence>
<evidence type="ECO:0000256" key="2">
    <source>
        <dbReference type="ARBA" id="ARBA00004533"/>
    </source>
</evidence>
<dbReference type="NCBIfam" id="TIGR00254">
    <property type="entry name" value="GGDEF"/>
    <property type="match status" value="1"/>
</dbReference>
<evidence type="ECO:0000256" key="1">
    <source>
        <dbReference type="ARBA" id="ARBA00001946"/>
    </source>
</evidence>
<feature type="domain" description="GGDEF" evidence="6">
    <location>
        <begin position="270"/>
        <end position="407"/>
    </location>
</feature>
<organism evidence="7 8">
    <name type="scientific">Aquipseudomonas alcaligenes</name>
    <name type="common">Pseudomonas alcaligenes</name>
    <dbReference type="NCBI Taxonomy" id="43263"/>
    <lineage>
        <taxon>Bacteria</taxon>
        <taxon>Pseudomonadati</taxon>
        <taxon>Pseudomonadota</taxon>
        <taxon>Gammaproteobacteria</taxon>
        <taxon>Pseudomonadales</taxon>
        <taxon>Pseudomonadaceae</taxon>
        <taxon>Aquipseudomonas</taxon>
    </lineage>
</organism>
<dbReference type="InterPro" id="IPR043128">
    <property type="entry name" value="Rev_trsase/Diguanyl_cyclase"/>
</dbReference>
<keyword evidence="5" id="KW-0812">Transmembrane</keyword>
<dbReference type="SMART" id="SM00267">
    <property type="entry name" value="GGDEF"/>
    <property type="match status" value="1"/>
</dbReference>
<dbReference type="InterPro" id="IPR029787">
    <property type="entry name" value="Nucleotide_cyclase"/>
</dbReference>
<evidence type="ECO:0000259" key="6">
    <source>
        <dbReference type="PROSITE" id="PS50887"/>
    </source>
</evidence>
<keyword evidence="5" id="KW-1133">Transmembrane helix</keyword>
<feature type="transmembrane region" description="Helical" evidence="5">
    <location>
        <begin position="158"/>
        <end position="189"/>
    </location>
</feature>
<feature type="transmembrane region" description="Helical" evidence="5">
    <location>
        <begin position="126"/>
        <end position="146"/>
    </location>
</feature>
<dbReference type="Proteomes" id="UP000248146">
    <property type="component" value="Unassembled WGS sequence"/>
</dbReference>
<feature type="transmembrane region" description="Helical" evidence="5">
    <location>
        <begin position="69"/>
        <end position="89"/>
    </location>
</feature>
<protein>
    <recommendedName>
        <fullName evidence="3">diguanylate cyclase</fullName>
        <ecNumber evidence="3">2.7.7.65</ecNumber>
    </recommendedName>
</protein>
<dbReference type="GO" id="GO:1902201">
    <property type="term" value="P:negative regulation of bacterial-type flagellum-dependent cell motility"/>
    <property type="evidence" value="ECO:0007669"/>
    <property type="project" value="TreeGrafter"/>
</dbReference>
<comment type="cofactor">
    <cofactor evidence="1">
        <name>Mg(2+)</name>
        <dbReference type="ChEBI" id="CHEBI:18420"/>
    </cofactor>
</comment>
<comment type="caution">
    <text evidence="7">The sequence shown here is derived from an EMBL/GenBank/DDBJ whole genome shotgun (WGS) entry which is preliminary data.</text>
</comment>
<dbReference type="CDD" id="cd01949">
    <property type="entry name" value="GGDEF"/>
    <property type="match status" value="1"/>
</dbReference>
<evidence type="ECO:0000256" key="5">
    <source>
        <dbReference type="SAM" id="Phobius"/>
    </source>
</evidence>
<proteinExistence type="predicted"/>
<dbReference type="PANTHER" id="PTHR45138">
    <property type="entry name" value="REGULATORY COMPONENTS OF SENSORY TRANSDUCTION SYSTEM"/>
    <property type="match status" value="1"/>
</dbReference>
<accession>A0A2V4LHU2</accession>